<evidence type="ECO:0000313" key="4">
    <source>
        <dbReference type="Proteomes" id="UP000660380"/>
    </source>
</evidence>
<dbReference type="PANTHER" id="PTHR46401">
    <property type="entry name" value="GLYCOSYLTRANSFERASE WBBK-RELATED"/>
    <property type="match status" value="1"/>
</dbReference>
<dbReference type="EMBL" id="JACJTA010000050">
    <property type="protein sequence ID" value="MBD2606877.1"/>
    <property type="molecule type" value="Genomic_DNA"/>
</dbReference>
<dbReference type="PANTHER" id="PTHR46401:SF2">
    <property type="entry name" value="GLYCOSYLTRANSFERASE WBBK-RELATED"/>
    <property type="match status" value="1"/>
</dbReference>
<proteinExistence type="predicted"/>
<gene>
    <name evidence="3" type="ORF">H6G81_20665</name>
</gene>
<dbReference type="Pfam" id="PF00534">
    <property type="entry name" value="Glycos_transf_1"/>
    <property type="match status" value="1"/>
</dbReference>
<evidence type="ECO:0000256" key="1">
    <source>
        <dbReference type="ARBA" id="ARBA00022679"/>
    </source>
</evidence>
<keyword evidence="4" id="KW-1185">Reference proteome</keyword>
<dbReference type="RefSeq" id="WP_029633753.1">
    <property type="nucleotide sequence ID" value="NZ_JACJTA010000050.1"/>
</dbReference>
<protein>
    <submittedName>
        <fullName evidence="3">Glycosyltransferase</fullName>
    </submittedName>
</protein>
<organism evidence="3 4">
    <name type="scientific">Scytonema hofmannii FACHB-248</name>
    <dbReference type="NCBI Taxonomy" id="1842502"/>
    <lineage>
        <taxon>Bacteria</taxon>
        <taxon>Bacillati</taxon>
        <taxon>Cyanobacteriota</taxon>
        <taxon>Cyanophyceae</taxon>
        <taxon>Nostocales</taxon>
        <taxon>Scytonemataceae</taxon>
        <taxon>Scytonema</taxon>
    </lineage>
</organism>
<dbReference type="InterPro" id="IPR001296">
    <property type="entry name" value="Glyco_trans_1"/>
</dbReference>
<name>A0ABR8GUJ4_9CYAN</name>
<feature type="domain" description="Glycosyl transferase family 1" evidence="2">
    <location>
        <begin position="204"/>
        <end position="363"/>
    </location>
</feature>
<reference evidence="3 4" key="1">
    <citation type="journal article" date="2020" name="ISME J.">
        <title>Comparative genomics reveals insights into cyanobacterial evolution and habitat adaptation.</title>
        <authorList>
            <person name="Chen M.Y."/>
            <person name="Teng W.K."/>
            <person name="Zhao L."/>
            <person name="Hu C.X."/>
            <person name="Zhou Y.K."/>
            <person name="Han B.P."/>
            <person name="Song L.R."/>
            <person name="Shu W.S."/>
        </authorList>
    </citation>
    <scope>NUCLEOTIDE SEQUENCE [LARGE SCALE GENOMIC DNA]</scope>
    <source>
        <strain evidence="3 4">FACHB-248</strain>
    </source>
</reference>
<keyword evidence="1" id="KW-0808">Transferase</keyword>
<dbReference type="SUPFAM" id="SSF53756">
    <property type="entry name" value="UDP-Glycosyltransferase/glycogen phosphorylase"/>
    <property type="match status" value="1"/>
</dbReference>
<dbReference type="Gene3D" id="3.40.50.2000">
    <property type="entry name" value="Glycogen Phosphorylase B"/>
    <property type="match status" value="2"/>
</dbReference>
<evidence type="ECO:0000313" key="3">
    <source>
        <dbReference type="EMBL" id="MBD2606877.1"/>
    </source>
</evidence>
<sequence>MGKKIIGMIIYANPDHYPPTVNAIHLLSEHFDVVLIGRNQELPDREYPSNVKIYRLGKYTTVREREQASAKAKFWEYINFIGQARHLLKDVSLIYAYDTFAYTIAYLCQISLPQRVPLVYQSHETSEHLAPLSSLSGWTHRAERIWINKAVVIVFPDKDRAVFCQKVTNLKKEPIIVPNFPLKSVFNLPQNWVMVIKKRWEFITLFYRGSISDASAMQEIVTAASLLNKNVNIKFVGFLNTDNAKKLANWVEHLKMSNHFSYLGTIPYKDLQAPTLLATIGFALYKNISFDRVACVTACNKIYEYAACGVPVIVSNFPNYQEYLANESWVRFADPDDAQSIASAVQDILSDFSKYKEMCLAARQAFEERYNYESAFSPLLGKIKDLVNSR</sequence>
<evidence type="ECO:0000259" key="2">
    <source>
        <dbReference type="Pfam" id="PF00534"/>
    </source>
</evidence>
<dbReference type="Proteomes" id="UP000660380">
    <property type="component" value="Unassembled WGS sequence"/>
</dbReference>
<accession>A0ABR8GUJ4</accession>
<comment type="caution">
    <text evidence="3">The sequence shown here is derived from an EMBL/GenBank/DDBJ whole genome shotgun (WGS) entry which is preliminary data.</text>
</comment>